<feature type="region of interest" description="Disordered" evidence="1">
    <location>
        <begin position="1"/>
        <end position="35"/>
    </location>
</feature>
<evidence type="ECO:0000313" key="2">
    <source>
        <dbReference type="EMBL" id="KAK4506475.1"/>
    </source>
</evidence>
<gene>
    <name evidence="2" type="ORF">PRZ48_000207</name>
</gene>
<comment type="caution">
    <text evidence="2">The sequence shown here is derived from an EMBL/GenBank/DDBJ whole genome shotgun (WGS) entry which is preliminary data.</text>
</comment>
<reference evidence="2 3" key="1">
    <citation type="journal article" date="2023" name="G3 (Bethesda)">
        <title>A chromosome-level genome assembly of Zasmidium syzygii isolated from banana leaves.</title>
        <authorList>
            <person name="van Westerhoven A.C."/>
            <person name="Mehrabi R."/>
            <person name="Talebi R."/>
            <person name="Steentjes M.B.F."/>
            <person name="Corcolon B."/>
            <person name="Chong P.A."/>
            <person name="Kema G.H.J."/>
            <person name="Seidl M.F."/>
        </authorList>
    </citation>
    <scope>NUCLEOTIDE SEQUENCE [LARGE SCALE GENOMIC DNA]</scope>
    <source>
        <strain evidence="2 3">P124</strain>
    </source>
</reference>
<name>A0ABR0EZI3_ZASCE</name>
<feature type="compositionally biased region" description="Basic residues" evidence="1">
    <location>
        <begin position="1"/>
        <end position="13"/>
    </location>
</feature>
<proteinExistence type="predicted"/>
<organism evidence="2 3">
    <name type="scientific">Zasmidium cellare</name>
    <name type="common">Wine cellar mold</name>
    <name type="synonym">Racodium cellare</name>
    <dbReference type="NCBI Taxonomy" id="395010"/>
    <lineage>
        <taxon>Eukaryota</taxon>
        <taxon>Fungi</taxon>
        <taxon>Dikarya</taxon>
        <taxon>Ascomycota</taxon>
        <taxon>Pezizomycotina</taxon>
        <taxon>Dothideomycetes</taxon>
        <taxon>Dothideomycetidae</taxon>
        <taxon>Mycosphaerellales</taxon>
        <taxon>Mycosphaerellaceae</taxon>
        <taxon>Zasmidium</taxon>
    </lineage>
</organism>
<evidence type="ECO:0000256" key="1">
    <source>
        <dbReference type="SAM" id="MobiDB-lite"/>
    </source>
</evidence>
<dbReference type="Proteomes" id="UP001305779">
    <property type="component" value="Unassembled WGS sequence"/>
</dbReference>
<sequence length="285" mass="32833">MAPPRRKRNHRRQQKQEQEEQQANPEEKGDGSDKSCSLLKLPAELRNAIYELALSDENGAQLVHWPEHIKNLDARRTAVPGPEAKRAKEIVLSTHPLTQVNKKIRSEVLPMAIMMAPVLKFTVHDFDFTRLMSLFDHYRIDDPNYRNPEVWLQVDIELVFSDSYNVSSRSEHPDLHEWLLRASDEGRNAYSPVPRYSVHQPIKFAMPKNIEELGNDDTDVCVFHFFAVCGGVAVGPKAELKLKLEEEVAESLSWPCLEDAASWGWKRPSRAEIKAEALRRYKERE</sequence>
<evidence type="ECO:0000313" key="3">
    <source>
        <dbReference type="Proteomes" id="UP001305779"/>
    </source>
</evidence>
<keyword evidence="3" id="KW-1185">Reference proteome</keyword>
<protein>
    <submittedName>
        <fullName evidence="2">Uncharacterized protein</fullName>
    </submittedName>
</protein>
<dbReference type="EMBL" id="JAXOVC010000001">
    <property type="protein sequence ID" value="KAK4506475.1"/>
    <property type="molecule type" value="Genomic_DNA"/>
</dbReference>
<accession>A0ABR0EZI3</accession>